<dbReference type="OrthoDB" id="1050345at2"/>
<sequence>MKAYKYIFLLSCLWLAACTQDNEWIDENIEGETASEGVVHLNLQSAEISVDTRSITPQDPMTDNPIYDLCLLHYSFEGQLKKVEYLDFGTNAPQLSCQWNPTLTIDVQNRSETLCLVANMKGNYPTWPSRLAELKEMTVGLKFGSNGLIADKKMYMFGYYEGTIQSGMYINIMLGRMAAAVKFVISGKDVGEKVNYQIKSIEIQNAAIKSYLFPHNSTNELFGNNIKELFTPVSDYQISNSKPEYAFYYQVGENISPNDAHRTKVIITAHRGTKGDSSTWTWAADKTYTVELGCDQPESSNRNYSLYRNNNYTFNIVLNN</sequence>
<feature type="chain" id="PRO_5030031176" description="DUF4906 domain-containing protein" evidence="1">
    <location>
        <begin position="17"/>
        <end position="320"/>
    </location>
</feature>
<organism evidence="2 3">
    <name type="scientific">Bacteroides faecichinchillae</name>
    <dbReference type="NCBI Taxonomy" id="871325"/>
    <lineage>
        <taxon>Bacteria</taxon>
        <taxon>Pseudomonadati</taxon>
        <taxon>Bacteroidota</taxon>
        <taxon>Bacteroidia</taxon>
        <taxon>Bacteroidales</taxon>
        <taxon>Bacteroidaceae</taxon>
        <taxon>Bacteroides</taxon>
    </lineage>
</organism>
<evidence type="ECO:0000313" key="2">
    <source>
        <dbReference type="EMBL" id="SHE94007.1"/>
    </source>
</evidence>
<feature type="signal peptide" evidence="1">
    <location>
        <begin position="1"/>
        <end position="16"/>
    </location>
</feature>
<protein>
    <recommendedName>
        <fullName evidence="4">DUF4906 domain-containing protein</fullName>
    </recommendedName>
</protein>
<keyword evidence="1" id="KW-0732">Signal</keyword>
<dbReference type="EMBL" id="FQVD01000008">
    <property type="protein sequence ID" value="SHE94007.1"/>
    <property type="molecule type" value="Genomic_DNA"/>
</dbReference>
<evidence type="ECO:0000313" key="3">
    <source>
        <dbReference type="Proteomes" id="UP000184436"/>
    </source>
</evidence>
<dbReference type="Proteomes" id="UP000184436">
    <property type="component" value="Unassembled WGS sequence"/>
</dbReference>
<evidence type="ECO:0008006" key="4">
    <source>
        <dbReference type="Google" id="ProtNLM"/>
    </source>
</evidence>
<dbReference type="PROSITE" id="PS51257">
    <property type="entry name" value="PROKAR_LIPOPROTEIN"/>
    <property type="match status" value="1"/>
</dbReference>
<keyword evidence="3" id="KW-1185">Reference proteome</keyword>
<reference evidence="2 3" key="1">
    <citation type="submission" date="2016-11" db="EMBL/GenBank/DDBJ databases">
        <authorList>
            <person name="Jaros S."/>
            <person name="Januszkiewicz K."/>
            <person name="Wedrychowicz H."/>
        </authorList>
    </citation>
    <scope>NUCLEOTIDE SEQUENCE [LARGE SCALE GENOMIC DNA]</scope>
    <source>
        <strain evidence="2 3">DSM 26883</strain>
    </source>
</reference>
<name>A0A1M4XK53_9BACE</name>
<gene>
    <name evidence="2" type="ORF">SAMN05444349_108112</name>
</gene>
<dbReference type="AlphaFoldDB" id="A0A1M4XK53"/>
<dbReference type="RefSeq" id="WP_025074283.1">
    <property type="nucleotide sequence ID" value="NZ_FQVD01000008.1"/>
</dbReference>
<accession>A0A1M4XK53</accession>
<evidence type="ECO:0000256" key="1">
    <source>
        <dbReference type="SAM" id="SignalP"/>
    </source>
</evidence>
<dbReference type="STRING" id="871325.SAMN05444349_108112"/>
<proteinExistence type="predicted"/>